<sequence length="738" mass="84377">MGFSDSISTTISDEDQKRRRNDRAALKTSLNQMYAELGIKPQTNAGSKLCGKCINVMATFRESQRDGPDAGWRSFNAKHFLTFGEVQRAAQHGCALCAAFTCADLDPCYNIGPPGVVCIDDDSSDLRYKYENPEGDADEEPTFFETLETELPEPDLSTEEQFGVPCSHEKRLNNHIYRSTRDGLPFCKTWLEHCLQHHEHCRKRSAGLPTRLVDVRGSTVKLCLGVELKDQSTSYATLSHCWGGHNFMTLTKQNLSLFLRGIPMQDLTKTFQEAIETTRYLGLDYIWIDSLCIVQDSHQDWQEESALMAGVYGNATVNIAATAAVDGRDGLFFNRPSNWRWQIQLRNDYGDDIEVYYCFPTGWDVATSLPLTKRAWVVQERCLSHRTIHFTKRQVFWECNGGHYCESNPTGYGSSVMAGEWHAKYSIETFRMERRFLNMHTWCNVVQTYTECQMTKQTDKLAAIAGFARAVQQSLKRSKRYIAGMWEEGLLGQLSWTAQNPGERNTAISAPSWSWASVDAIIKAYFHGDGDHLYLEFPQRRSRYRAVTVESIEVQYTSPSDEFASVTSAVLRLRCEYLYHGILQPFTSKYNWDYLYNFQGARDKGHTPRTLDVTWDLADFSPESNSGGVEVYLFPLMSRNVRGCDESSSKGLVLRPRSENGQYERVGYYEVDDRHMDFHVYPPEEEDGMPPSWIEGFDYRGSKELFQPTDCIANREDARFSCIRDKGDESTDFFIDIL</sequence>
<evidence type="ECO:0000313" key="3">
    <source>
        <dbReference type="EMBL" id="TPX13415.1"/>
    </source>
</evidence>
<dbReference type="Proteomes" id="UP000319257">
    <property type="component" value="Unassembled WGS sequence"/>
</dbReference>
<evidence type="ECO:0000313" key="4">
    <source>
        <dbReference type="Proteomes" id="UP000319257"/>
    </source>
</evidence>
<gene>
    <name evidence="3" type="ORF">E0L32_006145</name>
</gene>
<keyword evidence="4" id="KW-1185">Reference proteome</keyword>
<feature type="compositionally biased region" description="Low complexity" evidence="1">
    <location>
        <begin position="1"/>
        <end position="11"/>
    </location>
</feature>
<dbReference type="InterPro" id="IPR010730">
    <property type="entry name" value="HET"/>
</dbReference>
<accession>A0A507ARH2</accession>
<dbReference type="Pfam" id="PF06985">
    <property type="entry name" value="HET"/>
    <property type="match status" value="1"/>
</dbReference>
<dbReference type="AlphaFoldDB" id="A0A507ARH2"/>
<comment type="caution">
    <text evidence="3">The sequence shown here is derived from an EMBL/GenBank/DDBJ whole genome shotgun (WGS) entry which is preliminary data.</text>
</comment>
<dbReference type="RefSeq" id="XP_030995126.1">
    <property type="nucleotide sequence ID" value="XM_031140745.1"/>
</dbReference>
<dbReference type="OrthoDB" id="5362512at2759"/>
<dbReference type="STRING" id="1093900.A0A507ARH2"/>
<reference evidence="3 4" key="1">
    <citation type="submission" date="2019-06" db="EMBL/GenBank/DDBJ databases">
        <title>Draft genome sequence of the filamentous fungus Phialemoniopsis curvata isolated from diesel fuel.</title>
        <authorList>
            <person name="Varaljay V.A."/>
            <person name="Lyon W.J."/>
            <person name="Crouch A.L."/>
            <person name="Drake C.E."/>
            <person name="Hollomon J.M."/>
            <person name="Nadeau L.J."/>
            <person name="Nunn H.S."/>
            <person name="Stevenson B.S."/>
            <person name="Bojanowski C.L."/>
            <person name="Crookes-Goodson W.J."/>
        </authorList>
    </citation>
    <scope>NUCLEOTIDE SEQUENCE [LARGE SCALE GENOMIC DNA]</scope>
    <source>
        <strain evidence="3 4">D216</strain>
    </source>
</reference>
<evidence type="ECO:0000259" key="2">
    <source>
        <dbReference type="Pfam" id="PF06985"/>
    </source>
</evidence>
<dbReference type="InParanoid" id="A0A507ARH2"/>
<dbReference type="PANTHER" id="PTHR33112:SF10">
    <property type="entry name" value="TOL"/>
    <property type="match status" value="1"/>
</dbReference>
<feature type="domain" description="Heterokaryon incompatibility" evidence="2">
    <location>
        <begin position="235"/>
        <end position="380"/>
    </location>
</feature>
<dbReference type="GeneID" id="41973592"/>
<proteinExistence type="predicted"/>
<evidence type="ECO:0000256" key="1">
    <source>
        <dbReference type="SAM" id="MobiDB-lite"/>
    </source>
</evidence>
<feature type="region of interest" description="Disordered" evidence="1">
    <location>
        <begin position="1"/>
        <end position="20"/>
    </location>
</feature>
<dbReference type="PANTHER" id="PTHR33112">
    <property type="entry name" value="DOMAIN PROTEIN, PUTATIVE-RELATED"/>
    <property type="match status" value="1"/>
</dbReference>
<protein>
    <recommendedName>
        <fullName evidence="2">Heterokaryon incompatibility domain-containing protein</fullName>
    </recommendedName>
</protein>
<organism evidence="3 4">
    <name type="scientific">Thyridium curvatum</name>
    <dbReference type="NCBI Taxonomy" id="1093900"/>
    <lineage>
        <taxon>Eukaryota</taxon>
        <taxon>Fungi</taxon>
        <taxon>Dikarya</taxon>
        <taxon>Ascomycota</taxon>
        <taxon>Pezizomycotina</taxon>
        <taxon>Sordariomycetes</taxon>
        <taxon>Sordariomycetidae</taxon>
        <taxon>Thyridiales</taxon>
        <taxon>Thyridiaceae</taxon>
        <taxon>Thyridium</taxon>
    </lineage>
</organism>
<name>A0A507ARH2_9PEZI</name>
<dbReference type="EMBL" id="SKBQ01000034">
    <property type="protein sequence ID" value="TPX13415.1"/>
    <property type="molecule type" value="Genomic_DNA"/>
</dbReference>